<comment type="catalytic activity">
    <reaction evidence="13">
        <text>L-leucine + 2-oxoglutarate = 4-methyl-2-oxopentanoate + L-glutamate</text>
        <dbReference type="Rhea" id="RHEA:18321"/>
        <dbReference type="ChEBI" id="CHEBI:16810"/>
        <dbReference type="ChEBI" id="CHEBI:17865"/>
        <dbReference type="ChEBI" id="CHEBI:29985"/>
        <dbReference type="ChEBI" id="CHEBI:57427"/>
        <dbReference type="EC" id="2.6.1.42"/>
    </reaction>
</comment>
<dbReference type="NCBIfam" id="NF009897">
    <property type="entry name" value="PRK13357.1"/>
    <property type="match status" value="1"/>
</dbReference>
<dbReference type="InterPro" id="IPR005786">
    <property type="entry name" value="B_amino_transII"/>
</dbReference>
<reference evidence="15 16" key="1">
    <citation type="submission" date="2016-10" db="EMBL/GenBank/DDBJ databases">
        <authorList>
            <person name="de Groot N.N."/>
        </authorList>
    </citation>
    <scope>NUCLEOTIDE SEQUENCE [LARGE SCALE GENOMIC DNA]</scope>
    <source>
        <strain evidence="15 16">DSM 25383</strain>
    </source>
</reference>
<dbReference type="NCBIfam" id="TIGR01123">
    <property type="entry name" value="ilvE_II"/>
    <property type="match status" value="1"/>
</dbReference>
<dbReference type="GO" id="GO:0004084">
    <property type="term" value="F:branched-chain-amino-acid transaminase activity"/>
    <property type="evidence" value="ECO:0007669"/>
    <property type="project" value="UniProtKB-EC"/>
</dbReference>
<dbReference type="EC" id="2.6.1.42" evidence="7"/>
<evidence type="ECO:0000256" key="2">
    <source>
        <dbReference type="ARBA" id="ARBA00003109"/>
    </source>
</evidence>
<accession>A0A1H4B7V3</accession>
<evidence type="ECO:0000256" key="12">
    <source>
        <dbReference type="ARBA" id="ARBA00048798"/>
    </source>
</evidence>
<comment type="pathway">
    <text evidence="3">Amino-acid biosynthesis; L-isoleucine biosynthesis; L-isoleucine from 2-oxobutanoate: step 4/4.</text>
</comment>
<comment type="pathway">
    <text evidence="4">Amino-acid biosynthesis; L-valine biosynthesis; L-valine from pyruvate: step 4/4.</text>
</comment>
<gene>
    <name evidence="15" type="ORF">SAMN05444145_103271</name>
</gene>
<keyword evidence="8 15" id="KW-0032">Aminotransferase</keyword>
<comment type="catalytic activity">
    <reaction evidence="12">
        <text>L-isoleucine + 2-oxoglutarate = (S)-3-methyl-2-oxopentanoate + L-glutamate</text>
        <dbReference type="Rhea" id="RHEA:24801"/>
        <dbReference type="ChEBI" id="CHEBI:16810"/>
        <dbReference type="ChEBI" id="CHEBI:29985"/>
        <dbReference type="ChEBI" id="CHEBI:35146"/>
        <dbReference type="ChEBI" id="CHEBI:58045"/>
        <dbReference type="EC" id="2.6.1.42"/>
    </reaction>
</comment>
<evidence type="ECO:0000256" key="9">
    <source>
        <dbReference type="ARBA" id="ARBA00022679"/>
    </source>
</evidence>
<dbReference type="InterPro" id="IPR001544">
    <property type="entry name" value="Aminotrans_IV"/>
</dbReference>
<dbReference type="Pfam" id="PF01063">
    <property type="entry name" value="Aminotran_4"/>
    <property type="match status" value="1"/>
</dbReference>
<comment type="function">
    <text evidence="2">Acts on leucine, isoleucine and valine.</text>
</comment>
<sequence>METTDWSALGFDYRKTDWNVRYSYTDGKWSPMEVTQDEYIKMHMSASCLHYGIELFEGLKAFRGVDGKVRLFRVADNARRLQSSAERLCLPVPSIEMIVDACIEVVKRNERFVPPYGTGASLYLRPVMFGTTVGLGVKPAKEALLIVYCSPVGAYFKGGIKPIRVAIDREQDRAAPRGTGDVKVGGNYAASLLSGEKGHELGYSNIMYLDAAEHKYIEECGAANFFGIKEGKYVTPKSPSVLPSITNMSLRQLARDMGLTVEERHIPVEELATFEECGACGTAAVISPIGFVYDMQTKAEYSYGEEVGKTCLELYTRLQDIQYGRAEDKYGWCTIVL</sequence>
<dbReference type="PIRSF" id="PIRSF006468">
    <property type="entry name" value="BCAT1"/>
    <property type="match status" value="1"/>
</dbReference>
<evidence type="ECO:0000256" key="3">
    <source>
        <dbReference type="ARBA" id="ARBA00004824"/>
    </source>
</evidence>
<evidence type="ECO:0000256" key="1">
    <source>
        <dbReference type="ARBA" id="ARBA00001933"/>
    </source>
</evidence>
<evidence type="ECO:0000313" key="15">
    <source>
        <dbReference type="EMBL" id="SEA44325.1"/>
    </source>
</evidence>
<protein>
    <recommendedName>
        <fullName evidence="7">branched-chain-amino-acid transaminase</fullName>
        <ecNumber evidence="7">2.6.1.42</ecNumber>
    </recommendedName>
</protein>
<feature type="modified residue" description="N6-(pyridoxal phosphate)lysine" evidence="14">
    <location>
        <position position="183"/>
    </location>
</feature>
<evidence type="ECO:0000313" key="16">
    <source>
        <dbReference type="Proteomes" id="UP000183253"/>
    </source>
</evidence>
<dbReference type="Proteomes" id="UP000183253">
    <property type="component" value="Unassembled WGS sequence"/>
</dbReference>
<comment type="catalytic activity">
    <reaction evidence="11">
        <text>L-valine + 2-oxoglutarate = 3-methyl-2-oxobutanoate + L-glutamate</text>
        <dbReference type="Rhea" id="RHEA:24813"/>
        <dbReference type="ChEBI" id="CHEBI:11851"/>
        <dbReference type="ChEBI" id="CHEBI:16810"/>
        <dbReference type="ChEBI" id="CHEBI:29985"/>
        <dbReference type="ChEBI" id="CHEBI:57762"/>
        <dbReference type="EC" id="2.6.1.42"/>
    </reaction>
</comment>
<evidence type="ECO:0000256" key="4">
    <source>
        <dbReference type="ARBA" id="ARBA00004931"/>
    </source>
</evidence>
<evidence type="ECO:0000256" key="13">
    <source>
        <dbReference type="ARBA" id="ARBA00049229"/>
    </source>
</evidence>
<evidence type="ECO:0000256" key="6">
    <source>
        <dbReference type="ARBA" id="ARBA00009320"/>
    </source>
</evidence>
<evidence type="ECO:0000256" key="14">
    <source>
        <dbReference type="PIRSR" id="PIRSR006468-1"/>
    </source>
</evidence>
<dbReference type="InterPro" id="IPR043132">
    <property type="entry name" value="BCAT-like_C"/>
</dbReference>
<comment type="cofactor">
    <cofactor evidence="1">
        <name>pyridoxal 5'-phosphate</name>
        <dbReference type="ChEBI" id="CHEBI:597326"/>
    </cofactor>
</comment>
<dbReference type="InterPro" id="IPR033939">
    <property type="entry name" value="BCAT_family"/>
</dbReference>
<dbReference type="Gene3D" id="3.30.470.10">
    <property type="match status" value="1"/>
</dbReference>
<dbReference type="InterPro" id="IPR036038">
    <property type="entry name" value="Aminotransferase-like"/>
</dbReference>
<dbReference type="OrthoDB" id="9804984at2"/>
<dbReference type="PANTHER" id="PTHR42825:SF2">
    <property type="entry name" value="BRANCHED-CHAIN-AMINO-ACID AMINOTRANSFERASE 3, CHLOROPLASTIC-RELATED"/>
    <property type="match status" value="1"/>
</dbReference>
<proteinExistence type="inferred from homology"/>
<dbReference type="UniPathway" id="UPA00047">
    <property type="reaction ID" value="UER00058"/>
</dbReference>
<dbReference type="GO" id="GO:0009097">
    <property type="term" value="P:isoleucine biosynthetic process"/>
    <property type="evidence" value="ECO:0007669"/>
    <property type="project" value="UniProtKB-UniPathway"/>
</dbReference>
<dbReference type="CDD" id="cd01557">
    <property type="entry name" value="BCAT_beta_family"/>
    <property type="match status" value="1"/>
</dbReference>
<evidence type="ECO:0000256" key="11">
    <source>
        <dbReference type="ARBA" id="ARBA00048212"/>
    </source>
</evidence>
<organism evidence="15 16">
    <name type="scientific">Alistipes timonensis JC136</name>
    <dbReference type="NCBI Taxonomy" id="1033731"/>
    <lineage>
        <taxon>Bacteria</taxon>
        <taxon>Pseudomonadati</taxon>
        <taxon>Bacteroidota</taxon>
        <taxon>Bacteroidia</taxon>
        <taxon>Bacteroidales</taxon>
        <taxon>Rikenellaceae</taxon>
        <taxon>Alistipes</taxon>
    </lineage>
</organism>
<keyword evidence="10" id="KW-0663">Pyridoxal phosphate</keyword>
<dbReference type="GO" id="GO:0009099">
    <property type="term" value="P:L-valine biosynthetic process"/>
    <property type="evidence" value="ECO:0007669"/>
    <property type="project" value="UniProtKB-UniPathway"/>
</dbReference>
<dbReference type="FunFam" id="3.30.470.10:FF:000004">
    <property type="entry name" value="Branched-chain-amino-acid aminotransferase"/>
    <property type="match status" value="1"/>
</dbReference>
<dbReference type="RefSeq" id="WP_010261824.1">
    <property type="nucleotide sequence ID" value="NZ_CAEG01000010.1"/>
</dbReference>
<dbReference type="PANTHER" id="PTHR42825">
    <property type="entry name" value="AMINO ACID AMINOTRANSFERASE"/>
    <property type="match status" value="1"/>
</dbReference>
<dbReference type="AlphaFoldDB" id="A0A1H4B7V3"/>
<dbReference type="InterPro" id="IPR043131">
    <property type="entry name" value="BCAT-like_N"/>
</dbReference>
<dbReference type="EMBL" id="FNRI01000003">
    <property type="protein sequence ID" value="SEA44325.1"/>
    <property type="molecule type" value="Genomic_DNA"/>
</dbReference>
<name>A0A1H4B7V3_9BACT</name>
<evidence type="ECO:0000256" key="5">
    <source>
        <dbReference type="ARBA" id="ARBA00005072"/>
    </source>
</evidence>
<keyword evidence="16" id="KW-1185">Reference proteome</keyword>
<evidence type="ECO:0000256" key="8">
    <source>
        <dbReference type="ARBA" id="ARBA00022576"/>
    </source>
</evidence>
<dbReference type="STRING" id="1033731.SAMN05444145_103271"/>
<comment type="similarity">
    <text evidence="6">Belongs to the class-IV pyridoxal-phosphate-dependent aminotransferase family.</text>
</comment>
<comment type="pathway">
    <text evidence="5">Amino-acid biosynthesis; L-leucine biosynthesis; L-leucine from 3-methyl-2-oxobutanoate: step 4/4.</text>
</comment>
<dbReference type="UniPathway" id="UPA00049">
    <property type="reaction ID" value="UER00062"/>
</dbReference>
<dbReference type="Gene3D" id="3.20.10.10">
    <property type="entry name" value="D-amino Acid Aminotransferase, subunit A, domain 2"/>
    <property type="match status" value="1"/>
</dbReference>
<dbReference type="SUPFAM" id="SSF56752">
    <property type="entry name" value="D-aminoacid aminotransferase-like PLP-dependent enzymes"/>
    <property type="match status" value="1"/>
</dbReference>
<evidence type="ECO:0000256" key="10">
    <source>
        <dbReference type="ARBA" id="ARBA00022898"/>
    </source>
</evidence>
<keyword evidence="9 15" id="KW-0808">Transferase</keyword>
<dbReference type="UniPathway" id="UPA00048">
    <property type="reaction ID" value="UER00073"/>
</dbReference>
<dbReference type="GO" id="GO:0009098">
    <property type="term" value="P:L-leucine biosynthetic process"/>
    <property type="evidence" value="ECO:0007669"/>
    <property type="project" value="UniProtKB-UniPathway"/>
</dbReference>
<evidence type="ECO:0000256" key="7">
    <source>
        <dbReference type="ARBA" id="ARBA00013053"/>
    </source>
</evidence>